<evidence type="ECO:0000313" key="3">
    <source>
        <dbReference type="Proteomes" id="UP000191812"/>
    </source>
</evidence>
<dbReference type="EMBL" id="FBWH01000047">
    <property type="protein sequence ID" value="CUX62162.1"/>
    <property type="molecule type" value="Genomic_DNA"/>
</dbReference>
<dbReference type="Proteomes" id="UP000191812">
    <property type="component" value="Unassembled WGS sequence"/>
</dbReference>
<protein>
    <submittedName>
        <fullName evidence="2">Uncharacterized protein</fullName>
    </submittedName>
</protein>
<feature type="transmembrane region" description="Helical" evidence="1">
    <location>
        <begin position="12"/>
        <end position="32"/>
    </location>
</feature>
<proteinExistence type="predicted"/>
<name>A0ABP2BP27_9HYPH</name>
<comment type="caution">
    <text evidence="2">The sequence shown here is derived from an EMBL/GenBank/DDBJ whole genome shotgun (WGS) entry which is preliminary data.</text>
</comment>
<keyword evidence="3" id="KW-1185">Reference proteome</keyword>
<sequence>MLASFYERGSGIGGKLSPCQILILLLFIFISFQNMDLIATENAKSFQDILTGVAAI</sequence>
<evidence type="ECO:0000256" key="1">
    <source>
        <dbReference type="SAM" id="Phobius"/>
    </source>
</evidence>
<evidence type="ECO:0000313" key="2">
    <source>
        <dbReference type="EMBL" id="CUX62162.1"/>
    </source>
</evidence>
<keyword evidence="1" id="KW-0472">Membrane</keyword>
<reference evidence="2 3" key="1">
    <citation type="submission" date="2016-01" db="EMBL/GenBank/DDBJ databases">
        <authorList>
            <person name="Regsiter A."/>
            <person name="william w."/>
        </authorList>
    </citation>
    <scope>NUCLEOTIDE SEQUENCE [LARGE SCALE GENOMIC DNA]</scope>
    <source>
        <strain evidence="2 3">CFBP 6927</strain>
    </source>
</reference>
<keyword evidence="1" id="KW-1133">Transmembrane helix</keyword>
<keyword evidence="1" id="KW-0812">Transmembrane</keyword>
<accession>A0ABP2BP27</accession>
<gene>
    <name evidence="2" type="ORF">AGR13a_Lc80038</name>
</gene>
<organism evidence="2 3">
    <name type="scientific">Agrobacterium genomosp. 13 str. CFBP 6927</name>
    <dbReference type="NCBI Taxonomy" id="1183428"/>
    <lineage>
        <taxon>Bacteria</taxon>
        <taxon>Pseudomonadati</taxon>
        <taxon>Pseudomonadota</taxon>
        <taxon>Alphaproteobacteria</taxon>
        <taxon>Hyphomicrobiales</taxon>
        <taxon>Rhizobiaceae</taxon>
        <taxon>Rhizobium/Agrobacterium group</taxon>
        <taxon>Agrobacterium</taxon>
        <taxon>Agrobacterium tumefaciens complex</taxon>
    </lineage>
</organism>